<reference evidence="2" key="1">
    <citation type="submission" date="2021-01" db="EMBL/GenBank/DDBJ databases">
        <authorList>
            <person name="Corre E."/>
            <person name="Pelletier E."/>
            <person name="Niang G."/>
            <person name="Scheremetjew M."/>
            <person name="Finn R."/>
            <person name="Kale V."/>
            <person name="Holt S."/>
            <person name="Cochrane G."/>
            <person name="Meng A."/>
            <person name="Brown T."/>
            <person name="Cohen L."/>
        </authorList>
    </citation>
    <scope>NUCLEOTIDE SEQUENCE</scope>
    <source>
        <strain evidence="2">DIVA3 518/3/11/1/6</strain>
    </source>
</reference>
<evidence type="ECO:0000256" key="1">
    <source>
        <dbReference type="SAM" id="Coils"/>
    </source>
</evidence>
<evidence type="ECO:0000313" key="2">
    <source>
        <dbReference type="EMBL" id="CAE2235862.1"/>
    </source>
</evidence>
<feature type="coiled-coil region" evidence="1">
    <location>
        <begin position="15"/>
        <end position="42"/>
    </location>
</feature>
<dbReference type="AlphaFoldDB" id="A0A7S4IPT4"/>
<accession>A0A7S4IPT4</accession>
<protein>
    <submittedName>
        <fullName evidence="2">Uncharacterized protein</fullName>
    </submittedName>
</protein>
<organism evidence="2">
    <name type="scientific">Vannella robusta</name>
    <dbReference type="NCBI Taxonomy" id="1487602"/>
    <lineage>
        <taxon>Eukaryota</taxon>
        <taxon>Amoebozoa</taxon>
        <taxon>Discosea</taxon>
        <taxon>Flabellinia</taxon>
        <taxon>Vannellidae</taxon>
        <taxon>Vannella</taxon>
    </lineage>
</organism>
<dbReference type="EMBL" id="HBKP01022052">
    <property type="protein sequence ID" value="CAE2235862.1"/>
    <property type="molecule type" value="Transcribed_RNA"/>
</dbReference>
<sequence length="108" mass="12582">MQSHWCAQEEDNNKATTYLQTLQEKDEQIANLRQQIVNKELSLTERVQQLQHIEEILHNSDTMQHALQRIFSRNTTILPQDVTQVIEKYKQTAEHIRIVAESGLLSGD</sequence>
<gene>
    <name evidence="2" type="ORF">VSP0166_LOCUS15378</name>
</gene>
<proteinExistence type="predicted"/>
<keyword evidence="1" id="KW-0175">Coiled coil</keyword>
<name>A0A7S4IPT4_9EUKA</name>